<keyword evidence="3 5" id="KW-0479">Metal-binding</keyword>
<dbReference type="GO" id="GO:0020037">
    <property type="term" value="F:heme binding"/>
    <property type="evidence" value="ECO:0007669"/>
    <property type="project" value="InterPro"/>
</dbReference>
<keyword evidence="5 6" id="KW-0349">Heme</keyword>
<evidence type="ECO:0000256" key="5">
    <source>
        <dbReference type="PIRSR" id="PIRSR602401-1"/>
    </source>
</evidence>
<dbReference type="AlphaFoldDB" id="A0A2K1QU31"/>
<keyword evidence="8" id="KW-1185">Reference proteome</keyword>
<dbReference type="Gene3D" id="1.10.630.10">
    <property type="entry name" value="Cytochrome P450"/>
    <property type="match status" value="1"/>
</dbReference>
<dbReference type="PRINTS" id="PR00463">
    <property type="entry name" value="EP450I"/>
</dbReference>
<dbReference type="PRINTS" id="PR00385">
    <property type="entry name" value="P450"/>
</dbReference>
<dbReference type="STRING" id="2082308.A0A2K1QU31"/>
<dbReference type="GO" id="GO:0004497">
    <property type="term" value="F:monooxygenase activity"/>
    <property type="evidence" value="ECO:0007669"/>
    <property type="project" value="UniProtKB-KW"/>
</dbReference>
<dbReference type="Proteomes" id="UP000243797">
    <property type="component" value="Unassembled WGS sequence"/>
</dbReference>
<dbReference type="PROSITE" id="PS00086">
    <property type="entry name" value="CYTOCHROME_P450"/>
    <property type="match status" value="1"/>
</dbReference>
<evidence type="ECO:0000256" key="1">
    <source>
        <dbReference type="ARBA" id="ARBA00001971"/>
    </source>
</evidence>
<name>A0A2K1QU31_9PEZI</name>
<dbReference type="InterPro" id="IPR001128">
    <property type="entry name" value="Cyt_P450"/>
</dbReference>
<protein>
    <submittedName>
        <fullName evidence="7">Isotrichodermin C-15 hydroxylase</fullName>
    </submittedName>
</protein>
<keyword evidence="6" id="KW-0503">Monooxygenase</keyword>
<dbReference type="InParanoid" id="A0A2K1QU31"/>
<dbReference type="InterPro" id="IPR050121">
    <property type="entry name" value="Cytochrome_P450_monoxygenase"/>
</dbReference>
<dbReference type="EMBL" id="NKHZ01000039">
    <property type="protein sequence ID" value="PNS18578.1"/>
    <property type="molecule type" value="Genomic_DNA"/>
</dbReference>
<gene>
    <name evidence="7" type="ORF">CAC42_5117</name>
</gene>
<evidence type="ECO:0000313" key="8">
    <source>
        <dbReference type="Proteomes" id="UP000243797"/>
    </source>
</evidence>
<keyword evidence="6" id="KW-0560">Oxidoreductase</keyword>
<evidence type="ECO:0000256" key="3">
    <source>
        <dbReference type="ARBA" id="ARBA00022723"/>
    </source>
</evidence>
<dbReference type="InterPro" id="IPR002401">
    <property type="entry name" value="Cyt_P450_E_grp-I"/>
</dbReference>
<dbReference type="OrthoDB" id="3934656at2759"/>
<dbReference type="InterPro" id="IPR017972">
    <property type="entry name" value="Cyt_P450_CS"/>
</dbReference>
<proteinExistence type="inferred from homology"/>
<feature type="binding site" description="axial binding residue" evidence="5">
    <location>
        <position position="455"/>
    </location>
    <ligand>
        <name>heme</name>
        <dbReference type="ChEBI" id="CHEBI:30413"/>
    </ligand>
    <ligandPart>
        <name>Fe</name>
        <dbReference type="ChEBI" id="CHEBI:18248"/>
    </ligandPart>
</feature>
<keyword evidence="4 5" id="KW-0408">Iron</keyword>
<comment type="similarity">
    <text evidence="2 6">Belongs to the cytochrome P450 family.</text>
</comment>
<dbReference type="SUPFAM" id="SSF48264">
    <property type="entry name" value="Cytochrome P450"/>
    <property type="match status" value="1"/>
</dbReference>
<evidence type="ECO:0000256" key="6">
    <source>
        <dbReference type="RuleBase" id="RU000461"/>
    </source>
</evidence>
<dbReference type="CDD" id="cd11060">
    <property type="entry name" value="CYP57A1-like"/>
    <property type="match status" value="1"/>
</dbReference>
<dbReference type="PANTHER" id="PTHR24305:SF166">
    <property type="entry name" value="CYTOCHROME P450 12A4, MITOCHONDRIAL-RELATED"/>
    <property type="match status" value="1"/>
</dbReference>
<organism evidence="7 8">
    <name type="scientific">Sphaceloma murrayae</name>
    <dbReference type="NCBI Taxonomy" id="2082308"/>
    <lineage>
        <taxon>Eukaryota</taxon>
        <taxon>Fungi</taxon>
        <taxon>Dikarya</taxon>
        <taxon>Ascomycota</taxon>
        <taxon>Pezizomycotina</taxon>
        <taxon>Dothideomycetes</taxon>
        <taxon>Dothideomycetidae</taxon>
        <taxon>Myriangiales</taxon>
        <taxon>Elsinoaceae</taxon>
        <taxon>Sphaceloma</taxon>
    </lineage>
</organism>
<sequence length="509" mass="58263">MLTLTTSLSLLLLSYVIYHLYTSLTSPLRRIPGPFLAQHTNLWRFVSVLRGRHHLTQRQLHEQYNDSAIRLGPNCVALNDPSLIKTIYPLQKPRWIKSDYYKTSDILVGKKVLHTSVSYRDEEEHTKMVRPVARFYTTTGVLRYEDRLNSVIAMFLRQLDERFAQSGAPCPIDTYLHFAAWDMIAAITFSKDFGFLREGRDIRGLIAQSNRSLDYMSSVGQIPWLDDWVGKNYYVKFPVGTMSEGVKFSNEQLFARMRGEDKHDREKEPDLLDDFLSLRDEDPTIPETRLVQWAFRNVAAGSDTTATGLRTLAYYLCRNLEAQGKLQEELDAAGVSAAVREGQALRYAELFKLPYLTAVVQEGSRYHPGVALSLERVVPPEGFTLPDGRYLPGGTIVGINPAVINHHKGVFGDDADDYKPERWLQKPDEENQAYKERLSRMKDTDLTFGHGKRICAGRHVAVVEMTKVIASLFAVFEVRLVDPSKEWKTKNAFFNRQWDMDVTLKKRTV</sequence>
<dbReference type="Pfam" id="PF00067">
    <property type="entry name" value="p450"/>
    <property type="match status" value="1"/>
</dbReference>
<evidence type="ECO:0000256" key="2">
    <source>
        <dbReference type="ARBA" id="ARBA00010617"/>
    </source>
</evidence>
<evidence type="ECO:0000256" key="4">
    <source>
        <dbReference type="ARBA" id="ARBA00023004"/>
    </source>
</evidence>
<accession>A0A2K1QU31</accession>
<dbReference type="InterPro" id="IPR036396">
    <property type="entry name" value="Cyt_P450_sf"/>
</dbReference>
<dbReference type="PANTHER" id="PTHR24305">
    <property type="entry name" value="CYTOCHROME P450"/>
    <property type="match status" value="1"/>
</dbReference>
<dbReference type="GO" id="GO:0005506">
    <property type="term" value="F:iron ion binding"/>
    <property type="evidence" value="ECO:0007669"/>
    <property type="project" value="InterPro"/>
</dbReference>
<evidence type="ECO:0000313" key="7">
    <source>
        <dbReference type="EMBL" id="PNS18578.1"/>
    </source>
</evidence>
<reference evidence="7 8" key="1">
    <citation type="submission" date="2017-06" db="EMBL/GenBank/DDBJ databases">
        <title>Draft genome sequence of a variant of Elsinoe murrayae.</title>
        <authorList>
            <person name="Cheng Q."/>
        </authorList>
    </citation>
    <scope>NUCLEOTIDE SEQUENCE [LARGE SCALE GENOMIC DNA]</scope>
    <source>
        <strain evidence="7 8">CQ-2017a</strain>
    </source>
</reference>
<comment type="caution">
    <text evidence="7">The sequence shown here is derived from an EMBL/GenBank/DDBJ whole genome shotgun (WGS) entry which is preliminary data.</text>
</comment>
<comment type="cofactor">
    <cofactor evidence="1 5">
        <name>heme</name>
        <dbReference type="ChEBI" id="CHEBI:30413"/>
    </cofactor>
</comment>
<dbReference type="GO" id="GO:0016705">
    <property type="term" value="F:oxidoreductase activity, acting on paired donors, with incorporation or reduction of molecular oxygen"/>
    <property type="evidence" value="ECO:0007669"/>
    <property type="project" value="InterPro"/>
</dbReference>